<comment type="caution">
    <text evidence="1">The sequence shown here is derived from an EMBL/GenBank/DDBJ whole genome shotgun (WGS) entry which is preliminary data.</text>
</comment>
<dbReference type="Proteomes" id="UP001320706">
    <property type="component" value="Unassembled WGS sequence"/>
</dbReference>
<gene>
    <name evidence="1" type="ORF">M8818_007616</name>
</gene>
<keyword evidence="2" id="KW-1185">Reference proteome</keyword>
<name>A0ACC3S5I5_9PEZI</name>
<evidence type="ECO:0000313" key="2">
    <source>
        <dbReference type="Proteomes" id="UP001320706"/>
    </source>
</evidence>
<dbReference type="EMBL" id="JAMKPW020000043">
    <property type="protein sequence ID" value="KAK8194425.1"/>
    <property type="molecule type" value="Genomic_DNA"/>
</dbReference>
<protein>
    <submittedName>
        <fullName evidence="1">Uncharacterized protein</fullName>
    </submittedName>
</protein>
<organism evidence="1 2">
    <name type="scientific">Zalaria obscura</name>
    <dbReference type="NCBI Taxonomy" id="2024903"/>
    <lineage>
        <taxon>Eukaryota</taxon>
        <taxon>Fungi</taxon>
        <taxon>Dikarya</taxon>
        <taxon>Ascomycota</taxon>
        <taxon>Pezizomycotina</taxon>
        <taxon>Dothideomycetes</taxon>
        <taxon>Dothideomycetidae</taxon>
        <taxon>Dothideales</taxon>
        <taxon>Zalariaceae</taxon>
        <taxon>Zalaria</taxon>
    </lineage>
</organism>
<proteinExistence type="predicted"/>
<evidence type="ECO:0000313" key="1">
    <source>
        <dbReference type="EMBL" id="KAK8194425.1"/>
    </source>
</evidence>
<reference evidence="1" key="1">
    <citation type="submission" date="2024-02" db="EMBL/GenBank/DDBJ databases">
        <title>Metagenome Assembled Genome of Zalaria obscura JY119.</title>
        <authorList>
            <person name="Vighnesh L."/>
            <person name="Jagadeeshwari U."/>
            <person name="Venkata Ramana C."/>
            <person name="Sasikala C."/>
        </authorList>
    </citation>
    <scope>NUCLEOTIDE SEQUENCE</scope>
    <source>
        <strain evidence="1">JY119</strain>
    </source>
</reference>
<sequence>MSVNADAASNQPTQQTGQFGSHIKPSEPMEKGGHKPGVLASENDRAPEFSAQTLPAGSAPADRTFKPNNISEVPPVTDVRDDNDPEAERTTAADTIGGATSADVHTGLGHPGQGQTSNELRHDGSKGRAKQTHGLEGVGASGVPAANLVDAHDPQFANQRGIDEEEAKPRGNLGGPPAEDRLNETSETVAAEAPSGR</sequence>
<accession>A0ACC3S5I5</accession>